<dbReference type="PANTHER" id="PTHR12697">
    <property type="entry name" value="PBS LYASE HEAT-LIKE PROTEIN"/>
    <property type="match status" value="1"/>
</dbReference>
<keyword evidence="1" id="KW-0812">Transmembrane</keyword>
<dbReference type="InterPro" id="IPR004155">
    <property type="entry name" value="PBS_lyase_HEAT"/>
</dbReference>
<dbReference type="RefSeq" id="WP_236112835.1">
    <property type="nucleotide sequence ID" value="NZ_JAKGTI010000001.1"/>
</dbReference>
<reference evidence="2 3" key="1">
    <citation type="submission" date="2022-01" db="EMBL/GenBank/DDBJ databases">
        <title>Maritalea mediterranea sp. nov., isolated from marine plastic residues from the Malva-rosa beach (Valencia, Spain).</title>
        <authorList>
            <person name="Vidal-Verdu A."/>
            <person name="Molina-Menor E."/>
            <person name="Pascual J."/>
            <person name="Pereto J."/>
            <person name="Porcar M."/>
        </authorList>
    </citation>
    <scope>NUCLEOTIDE SEQUENCE [LARGE SCALE GENOMIC DNA]</scope>
    <source>
        <strain evidence="2 3">P4.10X</strain>
    </source>
</reference>
<gene>
    <name evidence="2" type="ORF">L1I42_02025</name>
</gene>
<dbReference type="SUPFAM" id="SSF48371">
    <property type="entry name" value="ARM repeat"/>
    <property type="match status" value="1"/>
</dbReference>
<name>A0ABS9E758_9HYPH</name>
<dbReference type="SMART" id="SM00567">
    <property type="entry name" value="EZ_HEAT"/>
    <property type="match status" value="3"/>
</dbReference>
<dbReference type="EMBL" id="JAKGTI010000001">
    <property type="protein sequence ID" value="MCF4097263.1"/>
    <property type="molecule type" value="Genomic_DNA"/>
</dbReference>
<evidence type="ECO:0000313" key="2">
    <source>
        <dbReference type="EMBL" id="MCF4097263.1"/>
    </source>
</evidence>
<organism evidence="2 3">
    <name type="scientific">Maritalea mediterranea</name>
    <dbReference type="NCBI Taxonomy" id="2909667"/>
    <lineage>
        <taxon>Bacteria</taxon>
        <taxon>Pseudomonadati</taxon>
        <taxon>Pseudomonadota</taxon>
        <taxon>Alphaproteobacteria</taxon>
        <taxon>Hyphomicrobiales</taxon>
        <taxon>Devosiaceae</taxon>
        <taxon>Maritalea</taxon>
    </lineage>
</organism>
<evidence type="ECO:0000256" key="1">
    <source>
        <dbReference type="SAM" id="Phobius"/>
    </source>
</evidence>
<comment type="caution">
    <text evidence="2">The sequence shown here is derived from an EMBL/GenBank/DDBJ whole genome shotgun (WGS) entry which is preliminary data.</text>
</comment>
<protein>
    <submittedName>
        <fullName evidence="2">HEAT repeat domain-containing protein</fullName>
    </submittedName>
</protein>
<sequence length="353" mass="38851">MRESILTAIWSLSALLAIGAMLILIFLVVRRGLMPKVDQRFGEQRRQLEQLLVLAVNSPIDLSDALKPDISHRDHGMVLAAALDMVRSVSGAETEKMAKIAERWIGRADLLAMLQNGGRGRKIQILTLMAHLDDAQSKDCLFEHLTHADPYVQLAALRGLARRVHGEELERVFNHLHAIARTNAAFMADVLTQFGTRSVPYLLELLPKQGDENWLAAVLMALGNVGDLQLGRMIAGYANHSSPQVRRAVAIALGELQDGQAIDSLLMLAQDAFTSVRLPAITSLGLVQVDRAYATLLETLDDPEWWVRFHAAQTLVKTGARGRALLQAYINTNGPNAHMAQLVMQEQGELQSA</sequence>
<evidence type="ECO:0000313" key="3">
    <source>
        <dbReference type="Proteomes" id="UP001201217"/>
    </source>
</evidence>
<keyword evidence="3" id="KW-1185">Reference proteome</keyword>
<dbReference type="InterPro" id="IPR011989">
    <property type="entry name" value="ARM-like"/>
</dbReference>
<keyword evidence="1" id="KW-0472">Membrane</keyword>
<dbReference type="InterPro" id="IPR016024">
    <property type="entry name" value="ARM-type_fold"/>
</dbReference>
<keyword evidence="1" id="KW-1133">Transmembrane helix</keyword>
<dbReference type="PANTHER" id="PTHR12697:SF5">
    <property type="entry name" value="DEOXYHYPUSINE HYDROXYLASE"/>
    <property type="match status" value="1"/>
</dbReference>
<proteinExistence type="predicted"/>
<dbReference type="Proteomes" id="UP001201217">
    <property type="component" value="Unassembled WGS sequence"/>
</dbReference>
<feature type="transmembrane region" description="Helical" evidence="1">
    <location>
        <begin position="6"/>
        <end position="29"/>
    </location>
</feature>
<dbReference type="Gene3D" id="1.25.10.10">
    <property type="entry name" value="Leucine-rich Repeat Variant"/>
    <property type="match status" value="1"/>
</dbReference>
<accession>A0ABS9E758</accession>
<dbReference type="Pfam" id="PF13646">
    <property type="entry name" value="HEAT_2"/>
    <property type="match status" value="1"/>
</dbReference>